<comment type="domain">
    <text evidence="8">The N-terminal domain determines nucleotide recognition and specific binding, while the C-terminal domain determines the specific binding to the target protein.</text>
</comment>
<keyword evidence="1 8" id="KW-0963">Cytoplasm</keyword>
<comment type="subunit">
    <text evidence="8">Monomer.</text>
</comment>
<evidence type="ECO:0000256" key="3">
    <source>
        <dbReference type="ARBA" id="ARBA00022723"/>
    </source>
</evidence>
<sequence length="214" mass="23439">MNNKTQSKREEGSLDNPAVAVDGVVLAGGEARRMGGEDKGLVTLAGKTMIEHVIDRFAPQVAGLRINANRNQARYQALGFPVVSDRQLGEFPGPLAGMAAGLAASEAEWVAFVPCDAPLLPLDLVARLQQALEQEQGEIAVAHDGEYWQPVFVLMRRSLLPSLEAFLAGDGRKIMHWFQQQKLVRVLFADQVGAFENINTPEHCQRIEQQLVEA</sequence>
<dbReference type="GO" id="GO:1902758">
    <property type="term" value="P:bis(molybdopterin guanine dinucleotide)molybdenum biosynthetic process"/>
    <property type="evidence" value="ECO:0007669"/>
    <property type="project" value="TreeGrafter"/>
</dbReference>
<evidence type="ECO:0000256" key="5">
    <source>
        <dbReference type="ARBA" id="ARBA00022842"/>
    </source>
</evidence>
<keyword evidence="10" id="KW-0548">Nucleotidyltransferase</keyword>
<keyword evidence="3 8" id="KW-0479">Metal-binding</keyword>
<evidence type="ECO:0000313" key="11">
    <source>
        <dbReference type="Proteomes" id="UP000280792"/>
    </source>
</evidence>
<proteinExistence type="inferred from homology"/>
<feature type="binding site" evidence="8">
    <location>
        <position position="39"/>
    </location>
    <ligand>
        <name>GTP</name>
        <dbReference type="ChEBI" id="CHEBI:37565"/>
    </ligand>
</feature>
<comment type="caution">
    <text evidence="10">The sequence shown here is derived from an EMBL/GenBank/DDBJ whole genome shotgun (WGS) entry which is preliminary data.</text>
</comment>
<dbReference type="Proteomes" id="UP000280792">
    <property type="component" value="Unassembled WGS sequence"/>
</dbReference>
<comment type="catalytic activity">
    <reaction evidence="8">
        <text>Mo-molybdopterin + GTP + H(+) = Mo-molybdopterin guanine dinucleotide + diphosphate</text>
        <dbReference type="Rhea" id="RHEA:34243"/>
        <dbReference type="ChEBI" id="CHEBI:15378"/>
        <dbReference type="ChEBI" id="CHEBI:33019"/>
        <dbReference type="ChEBI" id="CHEBI:37565"/>
        <dbReference type="ChEBI" id="CHEBI:71302"/>
        <dbReference type="ChEBI" id="CHEBI:71310"/>
        <dbReference type="EC" id="2.7.7.77"/>
    </reaction>
</comment>
<protein>
    <recommendedName>
        <fullName evidence="8">Molybdenum cofactor guanylyltransferase</fullName>
        <shortName evidence="8">MoCo guanylyltransferase</shortName>
        <ecNumber evidence="8">2.7.7.77</ecNumber>
    </recommendedName>
    <alternativeName>
        <fullName evidence="8">GTP:molybdopterin guanylyltransferase</fullName>
    </alternativeName>
    <alternativeName>
        <fullName evidence="8">Mo-MPT guanylyltransferase</fullName>
    </alternativeName>
    <alternativeName>
        <fullName evidence="8">Molybdopterin guanylyltransferase</fullName>
    </alternativeName>
    <alternativeName>
        <fullName evidence="8">Molybdopterin-guanine dinucleotide synthase</fullName>
        <shortName evidence="8">MGD synthase</shortName>
    </alternativeName>
</protein>
<organism evidence="10 11">
    <name type="scientific">Aestuariirhabdus litorea</name>
    <dbReference type="NCBI Taxonomy" id="2528527"/>
    <lineage>
        <taxon>Bacteria</taxon>
        <taxon>Pseudomonadati</taxon>
        <taxon>Pseudomonadota</taxon>
        <taxon>Gammaproteobacteria</taxon>
        <taxon>Oceanospirillales</taxon>
        <taxon>Aestuariirhabdaceae</taxon>
        <taxon>Aestuariirhabdus</taxon>
    </lineage>
</organism>
<dbReference type="SUPFAM" id="SSF53448">
    <property type="entry name" value="Nucleotide-diphospho-sugar transferases"/>
    <property type="match status" value="1"/>
</dbReference>
<dbReference type="AlphaFoldDB" id="A0A3P3VPV8"/>
<gene>
    <name evidence="8 10" type="primary">mobA</name>
    <name evidence="10" type="ORF">D0544_02280</name>
</gene>
<name>A0A3P3VPV8_9GAMM</name>
<evidence type="ECO:0000256" key="2">
    <source>
        <dbReference type="ARBA" id="ARBA00022679"/>
    </source>
</evidence>
<dbReference type="HAMAP" id="MF_00316">
    <property type="entry name" value="MobA"/>
    <property type="match status" value="1"/>
</dbReference>
<feature type="binding site" evidence="8">
    <location>
        <position position="116"/>
    </location>
    <ligand>
        <name>GTP</name>
        <dbReference type="ChEBI" id="CHEBI:37565"/>
    </ligand>
</feature>
<feature type="binding site" evidence="8">
    <location>
        <position position="116"/>
    </location>
    <ligand>
        <name>Mg(2+)</name>
        <dbReference type="ChEBI" id="CHEBI:18420"/>
    </ligand>
</feature>
<keyword evidence="11" id="KW-1185">Reference proteome</keyword>
<dbReference type="PANTHER" id="PTHR19136">
    <property type="entry name" value="MOLYBDENUM COFACTOR GUANYLYLTRANSFERASE"/>
    <property type="match status" value="1"/>
</dbReference>
<feature type="domain" description="MobA-like NTP transferase" evidence="9">
    <location>
        <begin position="23"/>
        <end position="176"/>
    </location>
</feature>
<evidence type="ECO:0000259" key="9">
    <source>
        <dbReference type="Pfam" id="PF12804"/>
    </source>
</evidence>
<evidence type="ECO:0000256" key="1">
    <source>
        <dbReference type="ARBA" id="ARBA00022490"/>
    </source>
</evidence>
<dbReference type="GO" id="GO:0005737">
    <property type="term" value="C:cytoplasm"/>
    <property type="evidence" value="ECO:0007669"/>
    <property type="project" value="UniProtKB-SubCell"/>
</dbReference>
<dbReference type="PANTHER" id="PTHR19136:SF81">
    <property type="entry name" value="MOLYBDENUM COFACTOR GUANYLYLTRANSFERASE"/>
    <property type="match status" value="1"/>
</dbReference>
<dbReference type="InterPro" id="IPR029044">
    <property type="entry name" value="Nucleotide-diphossugar_trans"/>
</dbReference>
<reference evidence="10 11" key="1">
    <citation type="submission" date="2018-08" db="EMBL/GenBank/DDBJ databases">
        <authorList>
            <person name="Khan S.A."/>
        </authorList>
    </citation>
    <scope>NUCLEOTIDE SEQUENCE [LARGE SCALE GENOMIC DNA]</scope>
    <source>
        <strain evidence="10 11">GTF-13</strain>
    </source>
</reference>
<dbReference type="GO" id="GO:0061603">
    <property type="term" value="F:molybdenum cofactor guanylyltransferase activity"/>
    <property type="evidence" value="ECO:0007669"/>
    <property type="project" value="UniProtKB-EC"/>
</dbReference>
<evidence type="ECO:0000256" key="7">
    <source>
        <dbReference type="ARBA" id="ARBA00023150"/>
    </source>
</evidence>
<evidence type="ECO:0000313" key="10">
    <source>
        <dbReference type="EMBL" id="RRJ83968.1"/>
    </source>
</evidence>
<accession>A0A3P3VPV8</accession>
<dbReference type="EMBL" id="QWEZ01000001">
    <property type="protein sequence ID" value="RRJ83968.1"/>
    <property type="molecule type" value="Genomic_DNA"/>
</dbReference>
<dbReference type="Gene3D" id="3.90.550.10">
    <property type="entry name" value="Spore Coat Polysaccharide Biosynthesis Protein SpsA, Chain A"/>
    <property type="match status" value="1"/>
</dbReference>
<feature type="binding site" evidence="8">
    <location>
        <begin position="26"/>
        <end position="28"/>
    </location>
    <ligand>
        <name>GTP</name>
        <dbReference type="ChEBI" id="CHEBI:37565"/>
    </ligand>
</feature>
<keyword evidence="4 8" id="KW-0547">Nucleotide-binding</keyword>
<dbReference type="InterPro" id="IPR025877">
    <property type="entry name" value="MobA-like_NTP_Trfase"/>
</dbReference>
<dbReference type="InterPro" id="IPR013482">
    <property type="entry name" value="Molybde_CF_guanTrfase"/>
</dbReference>
<evidence type="ECO:0000256" key="6">
    <source>
        <dbReference type="ARBA" id="ARBA00023134"/>
    </source>
</evidence>
<dbReference type="CDD" id="cd02503">
    <property type="entry name" value="MobA"/>
    <property type="match status" value="1"/>
</dbReference>
<comment type="cofactor">
    <cofactor evidence="8">
        <name>Mg(2+)</name>
        <dbReference type="ChEBI" id="CHEBI:18420"/>
    </cofactor>
</comment>
<feature type="binding site" evidence="8">
    <location>
        <position position="67"/>
    </location>
    <ligand>
        <name>GTP</name>
        <dbReference type="ChEBI" id="CHEBI:37565"/>
    </ligand>
</feature>
<evidence type="ECO:0000256" key="8">
    <source>
        <dbReference type="HAMAP-Rule" id="MF_00316"/>
    </source>
</evidence>
<keyword evidence="5 8" id="KW-0460">Magnesium</keyword>
<keyword evidence="6 8" id="KW-0342">GTP-binding</keyword>
<comment type="function">
    <text evidence="8">Transfers a GMP moiety from GTP to Mo-molybdopterin (Mo-MPT) cofactor (Moco or molybdenum cofactor) to form Mo-molybdopterin guanine dinucleotide (Mo-MGD) cofactor.</text>
</comment>
<dbReference type="GO" id="GO:0046872">
    <property type="term" value="F:metal ion binding"/>
    <property type="evidence" value="ECO:0007669"/>
    <property type="project" value="UniProtKB-KW"/>
</dbReference>
<dbReference type="Pfam" id="PF12804">
    <property type="entry name" value="NTP_transf_3"/>
    <property type="match status" value="1"/>
</dbReference>
<reference evidence="10 11" key="2">
    <citation type="submission" date="2018-12" db="EMBL/GenBank/DDBJ databases">
        <title>Simiduia agarivorans gen. nov., sp. nov., a marine, agarolytic bacterium isolated from shallow coastal water from Keelung, Taiwan.</title>
        <authorList>
            <person name="Shieh W.Y."/>
        </authorList>
    </citation>
    <scope>NUCLEOTIDE SEQUENCE [LARGE SCALE GENOMIC DNA]</scope>
    <source>
        <strain evidence="10 11">GTF-13</strain>
    </source>
</reference>
<dbReference type="NCBIfam" id="TIGR02665">
    <property type="entry name" value="molyb_mobA"/>
    <property type="match status" value="1"/>
</dbReference>
<dbReference type="EC" id="2.7.7.77" evidence="8"/>
<comment type="subcellular location">
    <subcellularLocation>
        <location evidence="8">Cytoplasm</location>
    </subcellularLocation>
</comment>
<feature type="binding site" evidence="8">
    <location>
        <position position="85"/>
    </location>
    <ligand>
        <name>GTP</name>
        <dbReference type="ChEBI" id="CHEBI:37565"/>
    </ligand>
</feature>
<evidence type="ECO:0000256" key="4">
    <source>
        <dbReference type="ARBA" id="ARBA00022741"/>
    </source>
</evidence>
<dbReference type="GO" id="GO:0005525">
    <property type="term" value="F:GTP binding"/>
    <property type="evidence" value="ECO:0007669"/>
    <property type="project" value="UniProtKB-UniRule"/>
</dbReference>
<keyword evidence="2 8" id="KW-0808">Transferase</keyword>
<comment type="similarity">
    <text evidence="8">Belongs to the MobA family.</text>
</comment>
<keyword evidence="7 8" id="KW-0501">Molybdenum cofactor biosynthesis</keyword>